<proteinExistence type="predicted"/>
<keyword evidence="2" id="KW-1185">Reference proteome</keyword>
<evidence type="ECO:0000313" key="1">
    <source>
        <dbReference type="EMBL" id="KAF7819262.1"/>
    </source>
</evidence>
<organism evidence="1 2">
    <name type="scientific">Senna tora</name>
    <dbReference type="NCBI Taxonomy" id="362788"/>
    <lineage>
        <taxon>Eukaryota</taxon>
        <taxon>Viridiplantae</taxon>
        <taxon>Streptophyta</taxon>
        <taxon>Embryophyta</taxon>
        <taxon>Tracheophyta</taxon>
        <taxon>Spermatophyta</taxon>
        <taxon>Magnoliopsida</taxon>
        <taxon>eudicotyledons</taxon>
        <taxon>Gunneridae</taxon>
        <taxon>Pentapetalae</taxon>
        <taxon>rosids</taxon>
        <taxon>fabids</taxon>
        <taxon>Fabales</taxon>
        <taxon>Fabaceae</taxon>
        <taxon>Caesalpinioideae</taxon>
        <taxon>Cassia clade</taxon>
        <taxon>Senna</taxon>
    </lineage>
</organism>
<dbReference type="EMBL" id="JAAIUW010000008">
    <property type="protein sequence ID" value="KAF7819262.1"/>
    <property type="molecule type" value="Genomic_DNA"/>
</dbReference>
<dbReference type="Proteomes" id="UP000634136">
    <property type="component" value="Unassembled WGS sequence"/>
</dbReference>
<comment type="caution">
    <text evidence="1">The sequence shown here is derived from an EMBL/GenBank/DDBJ whole genome shotgun (WGS) entry which is preliminary data.</text>
</comment>
<sequence length="83" mass="9503">MGHVSSKYALVLWRWLHTTVTDLDRSDSNVVVGTKSASPVHWFKVFSVQTKLFNSERILLLKSLPPLPVLYILSYNLPFMSLL</sequence>
<reference evidence="1" key="1">
    <citation type="submission" date="2020-09" db="EMBL/GenBank/DDBJ databases">
        <title>Genome-Enabled Discovery of Anthraquinone Biosynthesis in Senna tora.</title>
        <authorList>
            <person name="Kang S.-H."/>
            <person name="Pandey R.P."/>
            <person name="Lee C.-M."/>
            <person name="Sim J.-S."/>
            <person name="Jeong J.-T."/>
            <person name="Choi B.-S."/>
            <person name="Jung M."/>
            <person name="Ginzburg D."/>
            <person name="Zhao K."/>
            <person name="Won S.Y."/>
            <person name="Oh T.-J."/>
            <person name="Yu Y."/>
            <person name="Kim N.-H."/>
            <person name="Lee O.R."/>
            <person name="Lee T.-H."/>
            <person name="Bashyal P."/>
            <person name="Kim T.-S."/>
            <person name="Lee W.-H."/>
            <person name="Kawkins C."/>
            <person name="Kim C.-K."/>
            <person name="Kim J.S."/>
            <person name="Ahn B.O."/>
            <person name="Rhee S.Y."/>
            <person name="Sohng J.K."/>
        </authorList>
    </citation>
    <scope>NUCLEOTIDE SEQUENCE</scope>
    <source>
        <tissue evidence="1">Leaf</tissue>
    </source>
</reference>
<evidence type="ECO:0000313" key="2">
    <source>
        <dbReference type="Proteomes" id="UP000634136"/>
    </source>
</evidence>
<dbReference type="AlphaFoldDB" id="A0A834WE33"/>
<gene>
    <name evidence="1" type="ORF">G2W53_024717</name>
</gene>
<protein>
    <submittedName>
        <fullName evidence="1">Uncharacterized protein</fullName>
    </submittedName>
</protein>
<name>A0A834WE33_9FABA</name>
<accession>A0A834WE33</accession>